<reference evidence="7" key="1">
    <citation type="journal article" date="2018" name="Genome Biol.">
        <title>SKESA: strategic k-mer extension for scrupulous assemblies.</title>
        <authorList>
            <person name="Souvorov A."/>
            <person name="Agarwala R."/>
            <person name="Lipman D.J."/>
        </authorList>
    </citation>
    <scope>NUCLEOTIDE SEQUENCE</scope>
    <source>
        <strain evidence="7">Salmonella enterica</strain>
    </source>
</reference>
<proteinExistence type="predicted"/>
<accession>A0A6Y1KDV8</accession>
<evidence type="ECO:0000259" key="6">
    <source>
        <dbReference type="PROSITE" id="PS50929"/>
    </source>
</evidence>
<feature type="transmembrane region" description="Helical" evidence="5">
    <location>
        <begin position="191"/>
        <end position="208"/>
    </location>
</feature>
<evidence type="ECO:0000256" key="4">
    <source>
        <dbReference type="ARBA" id="ARBA00023136"/>
    </source>
</evidence>
<dbReference type="PROSITE" id="PS50929">
    <property type="entry name" value="ABC_TM1F"/>
    <property type="match status" value="1"/>
</dbReference>
<dbReference type="GO" id="GO:0005524">
    <property type="term" value="F:ATP binding"/>
    <property type="evidence" value="ECO:0007669"/>
    <property type="project" value="InterPro"/>
</dbReference>
<keyword evidence="4 5" id="KW-0472">Membrane</keyword>
<evidence type="ECO:0000256" key="3">
    <source>
        <dbReference type="ARBA" id="ARBA00022989"/>
    </source>
</evidence>
<name>A0A6Y1KDV8_SALET</name>
<dbReference type="EMBL" id="DAAGOA010000047">
    <property type="protein sequence ID" value="HAB3849194.1"/>
    <property type="molecule type" value="Genomic_DNA"/>
</dbReference>
<comment type="subcellular location">
    <subcellularLocation>
        <location evidence="1">Cell membrane</location>
        <topology evidence="1">Multi-pass membrane protein</topology>
    </subcellularLocation>
</comment>
<organism evidence="7">
    <name type="scientific">Salmonella enterica I</name>
    <dbReference type="NCBI Taxonomy" id="59201"/>
    <lineage>
        <taxon>Bacteria</taxon>
        <taxon>Pseudomonadati</taxon>
        <taxon>Pseudomonadota</taxon>
        <taxon>Gammaproteobacteria</taxon>
        <taxon>Enterobacterales</taxon>
        <taxon>Enterobacteriaceae</taxon>
        <taxon>Salmonella</taxon>
    </lineage>
</organism>
<evidence type="ECO:0000313" key="7">
    <source>
        <dbReference type="EMBL" id="HAB3849194.1"/>
    </source>
</evidence>
<gene>
    <name evidence="7" type="ORF">GBV38_23310</name>
</gene>
<dbReference type="InterPro" id="IPR036640">
    <property type="entry name" value="ABC1_TM_sf"/>
</dbReference>
<dbReference type="AlphaFoldDB" id="A0A6Y1KDV8"/>
<feature type="transmembrane region" description="Helical" evidence="5">
    <location>
        <begin position="157"/>
        <end position="179"/>
    </location>
</feature>
<feature type="transmembrane region" description="Helical" evidence="5">
    <location>
        <begin position="292"/>
        <end position="312"/>
    </location>
</feature>
<sequence length="352" mass="40453">MDKKLESYYLSAETALSIVSKKFNIKIDIKEDDINLRFKKYDRNNTDDSIQMKNFFLSLGLSLQDILFNNGEDLLNEPMPILLLTPEMKWMVCVSGGQKIKLVNARGELCYVEIEDEYLKELSAFSILPLNKVVDSIRVKNIIKNSLSMNKIFYTKYFFSSLFMAIFALTIPVFSNLFYDKLVPSASVSSLFGVAIIVAVFIVFEFILRTSKDIYQSITARQDDVDIDIAFLEAVLYSKKKNGRSMSSAFVLWNEFQKIKPVLLNSIFQRIADIPIFIIFLIVIYVNLGLVVIVPVTMFIVSIIISLVNHHYTNELMNKQKEGQKNRNIFISEVFLSIKMIHTLNNQGLLFD</sequence>
<evidence type="ECO:0000256" key="2">
    <source>
        <dbReference type="ARBA" id="ARBA00022692"/>
    </source>
</evidence>
<dbReference type="InterPro" id="IPR011527">
    <property type="entry name" value="ABC1_TM_dom"/>
</dbReference>
<dbReference type="GO" id="GO:0140359">
    <property type="term" value="F:ABC-type transporter activity"/>
    <property type="evidence" value="ECO:0007669"/>
    <property type="project" value="InterPro"/>
</dbReference>
<feature type="domain" description="ABC transmembrane type-1" evidence="6">
    <location>
        <begin position="158"/>
        <end position="352"/>
    </location>
</feature>
<reference evidence="7" key="2">
    <citation type="submission" date="2019-10" db="EMBL/GenBank/DDBJ databases">
        <authorList>
            <consortium name="NCBI Pathogen Detection Project"/>
        </authorList>
    </citation>
    <scope>NUCLEOTIDE SEQUENCE</scope>
    <source>
        <strain evidence="7">Salmonella enterica</strain>
    </source>
</reference>
<dbReference type="SUPFAM" id="SSF90123">
    <property type="entry name" value="ABC transporter transmembrane region"/>
    <property type="match status" value="1"/>
</dbReference>
<feature type="non-terminal residue" evidence="7">
    <location>
        <position position="352"/>
    </location>
</feature>
<keyword evidence="3 5" id="KW-1133">Transmembrane helix</keyword>
<evidence type="ECO:0000256" key="1">
    <source>
        <dbReference type="ARBA" id="ARBA00004651"/>
    </source>
</evidence>
<evidence type="ECO:0000256" key="5">
    <source>
        <dbReference type="SAM" id="Phobius"/>
    </source>
</evidence>
<comment type="caution">
    <text evidence="7">The sequence shown here is derived from an EMBL/GenBank/DDBJ whole genome shotgun (WGS) entry which is preliminary data.</text>
</comment>
<protein>
    <submittedName>
        <fullName evidence="7">Peptidase domain-containing ABC transporter</fullName>
    </submittedName>
</protein>
<dbReference type="GO" id="GO:0005886">
    <property type="term" value="C:plasma membrane"/>
    <property type="evidence" value="ECO:0007669"/>
    <property type="project" value="UniProtKB-SubCell"/>
</dbReference>
<keyword evidence="2 5" id="KW-0812">Transmembrane</keyword>
<dbReference type="Gene3D" id="1.20.1560.10">
    <property type="entry name" value="ABC transporter type 1, transmembrane domain"/>
    <property type="match status" value="1"/>
</dbReference>